<accession>A0ABU8P232</accession>
<name>A0ABU8P232_9CORY</name>
<evidence type="ECO:0000313" key="1">
    <source>
        <dbReference type="EMBL" id="MEJ4100312.1"/>
    </source>
</evidence>
<evidence type="ECO:0000313" key="2">
    <source>
        <dbReference type="Proteomes" id="UP001359781"/>
    </source>
</evidence>
<comment type="caution">
    <text evidence="1">The sequence shown here is derived from an EMBL/GenBank/DDBJ whole genome shotgun (WGS) entry which is preliminary data.</text>
</comment>
<keyword evidence="2" id="KW-1185">Reference proteome</keyword>
<proteinExistence type="predicted"/>
<organism evidence="1 2">
    <name type="scientific">Corynebacterium mastitidis</name>
    <dbReference type="NCBI Taxonomy" id="161890"/>
    <lineage>
        <taxon>Bacteria</taxon>
        <taxon>Bacillati</taxon>
        <taxon>Actinomycetota</taxon>
        <taxon>Actinomycetes</taxon>
        <taxon>Mycobacteriales</taxon>
        <taxon>Corynebacteriaceae</taxon>
        <taxon>Corynebacterium</taxon>
    </lineage>
</organism>
<protein>
    <submittedName>
        <fullName evidence="1">Uncharacterized protein</fullName>
    </submittedName>
</protein>
<dbReference type="Proteomes" id="UP001359781">
    <property type="component" value="Unassembled WGS sequence"/>
</dbReference>
<sequence>MPHQGDGGLRVLGAHPIDLLGEGGGVGTQVGAREVEGAGVESHPAQRVGQRLVGQGAHALAGEDEHHAVFGGLCGLRRLGGRRAACEAEGGGRGHLGV</sequence>
<gene>
    <name evidence="1" type="ORF">V5S96_08085</name>
</gene>
<dbReference type="EMBL" id="JBAHVJ010000007">
    <property type="protein sequence ID" value="MEJ4100312.1"/>
    <property type="molecule type" value="Genomic_DNA"/>
</dbReference>
<dbReference type="RefSeq" id="WP_337890457.1">
    <property type="nucleotide sequence ID" value="NZ_JBAHVI010000007.1"/>
</dbReference>
<reference evidence="1 2" key="1">
    <citation type="submission" date="2024-02" db="EMBL/GenBank/DDBJ databases">
        <title>Whole genome sequencing and characterization of Corynebacterium isolated from the ocular surface of dry eye disease sufferers.</title>
        <authorList>
            <person name="Naqvi M."/>
        </authorList>
    </citation>
    <scope>NUCLEOTIDE SEQUENCE [LARGE SCALE GENOMIC DNA]</scope>
    <source>
        <strain evidence="1 2">PCRF</strain>
    </source>
</reference>